<organism evidence="6 7">
    <name type="scientific">Marivivens niveibacter</name>
    <dbReference type="NCBI Taxonomy" id="1930667"/>
    <lineage>
        <taxon>Bacteria</taxon>
        <taxon>Pseudomonadati</taxon>
        <taxon>Pseudomonadota</taxon>
        <taxon>Alphaproteobacteria</taxon>
        <taxon>Rhodobacterales</taxon>
        <taxon>Paracoccaceae</taxon>
        <taxon>Marivivens group</taxon>
        <taxon>Marivivens</taxon>
    </lineage>
</organism>
<dbReference type="InterPro" id="IPR013785">
    <property type="entry name" value="Aldolase_TIM"/>
</dbReference>
<dbReference type="NCBIfam" id="NF006600">
    <property type="entry name" value="PRK09140.1"/>
    <property type="match status" value="1"/>
</dbReference>
<dbReference type="PANTHER" id="PTHR30246:SF1">
    <property type="entry name" value="2-DEHYDRO-3-DEOXY-6-PHOSPHOGALACTONATE ALDOLASE-RELATED"/>
    <property type="match status" value="1"/>
</dbReference>
<evidence type="ECO:0000256" key="4">
    <source>
        <dbReference type="ARBA" id="ARBA00023239"/>
    </source>
</evidence>
<dbReference type="EMBL" id="MSPP01000005">
    <property type="protein sequence ID" value="OUD08526.1"/>
    <property type="molecule type" value="Genomic_DNA"/>
</dbReference>
<comment type="pathway">
    <text evidence="1">Carbohydrate acid metabolism.</text>
</comment>
<proteinExistence type="inferred from homology"/>
<keyword evidence="7" id="KW-1185">Reference proteome</keyword>
<protein>
    <submittedName>
        <fullName evidence="6">2-dehydro-3-deoxy-6-phosphogalactonate aldolase</fullName>
    </submittedName>
</protein>
<sequence>MNQREIIAILRGLRSENAIAVTDVLINAGITKIEVPLNSPDPFVTIEKMVNHAGDAAQIGAGTVLTIAEVDRLSDIGAAMVVSPNCDQDVIAHTAAKGMASYPGVFTATECFAAIQLGATGLKFFPAFKLGPDGLSALKAVLPADVATYAVGGVGPDDFANWYKAGVTGFGLGSNLFKPDWSIDQIETAAQSAVTAFDRVFG</sequence>
<dbReference type="RefSeq" id="WP_086452222.1">
    <property type="nucleotide sequence ID" value="NZ_MSPP01000005.1"/>
</dbReference>
<dbReference type="Proteomes" id="UP000194664">
    <property type="component" value="Unassembled WGS sequence"/>
</dbReference>
<comment type="caution">
    <text evidence="6">The sequence shown here is derived from an EMBL/GenBank/DDBJ whole genome shotgun (WGS) entry which is preliminary data.</text>
</comment>
<evidence type="ECO:0000256" key="1">
    <source>
        <dbReference type="ARBA" id="ARBA00004761"/>
    </source>
</evidence>
<comment type="subunit">
    <text evidence="3">Homotrimer.</text>
</comment>
<evidence type="ECO:0000313" key="7">
    <source>
        <dbReference type="Proteomes" id="UP000194664"/>
    </source>
</evidence>
<dbReference type="GO" id="GO:0016829">
    <property type="term" value="F:lyase activity"/>
    <property type="evidence" value="ECO:0007669"/>
    <property type="project" value="UniProtKB-KW"/>
</dbReference>
<dbReference type="Pfam" id="PF01081">
    <property type="entry name" value="Aldolase"/>
    <property type="match status" value="1"/>
</dbReference>
<dbReference type="CDD" id="cd00452">
    <property type="entry name" value="KDPG_aldolase"/>
    <property type="match status" value="1"/>
</dbReference>
<dbReference type="InterPro" id="IPR000887">
    <property type="entry name" value="Aldlse_KDPG_KHG"/>
</dbReference>
<evidence type="ECO:0000256" key="3">
    <source>
        <dbReference type="ARBA" id="ARBA00011233"/>
    </source>
</evidence>
<dbReference type="OrthoDB" id="7204076at2"/>
<dbReference type="PROSITE" id="PS00160">
    <property type="entry name" value="ALDOLASE_KDPG_KHG_2"/>
    <property type="match status" value="1"/>
</dbReference>
<dbReference type="AlphaFoldDB" id="A0A251WW04"/>
<evidence type="ECO:0000313" key="6">
    <source>
        <dbReference type="EMBL" id="OUD08526.1"/>
    </source>
</evidence>
<accession>A0A251WW04</accession>
<gene>
    <name evidence="6" type="ORF">BVC71_13600</name>
</gene>
<dbReference type="Gene3D" id="3.20.20.70">
    <property type="entry name" value="Aldolase class I"/>
    <property type="match status" value="1"/>
</dbReference>
<evidence type="ECO:0000256" key="5">
    <source>
        <dbReference type="ARBA" id="ARBA00023277"/>
    </source>
</evidence>
<name>A0A251WW04_9RHOB</name>
<comment type="similarity">
    <text evidence="2">Belongs to the KHG/KDPG aldolase family.</text>
</comment>
<dbReference type="InterPro" id="IPR031338">
    <property type="entry name" value="KDPG/KHG_AS_2"/>
</dbReference>
<dbReference type="PANTHER" id="PTHR30246">
    <property type="entry name" value="2-KETO-3-DEOXY-6-PHOSPHOGLUCONATE ALDOLASE"/>
    <property type="match status" value="1"/>
</dbReference>
<evidence type="ECO:0000256" key="2">
    <source>
        <dbReference type="ARBA" id="ARBA00006906"/>
    </source>
</evidence>
<reference evidence="6 7" key="1">
    <citation type="submission" date="2016-12" db="EMBL/GenBank/DDBJ databases">
        <title>The draft genome sequence of HSLHS2.</title>
        <authorList>
            <person name="Hu D."/>
            <person name="Wang L."/>
            <person name="Shao Z."/>
        </authorList>
    </citation>
    <scope>NUCLEOTIDE SEQUENCE [LARGE SCALE GENOMIC DNA]</scope>
    <source>
        <strain evidence="6">MCCC 1A06712</strain>
    </source>
</reference>
<keyword evidence="4" id="KW-0456">Lyase</keyword>
<dbReference type="SUPFAM" id="SSF51569">
    <property type="entry name" value="Aldolase"/>
    <property type="match status" value="1"/>
</dbReference>
<keyword evidence="5" id="KW-0119">Carbohydrate metabolism</keyword>